<feature type="transmembrane region" description="Helical" evidence="1">
    <location>
        <begin position="49"/>
        <end position="68"/>
    </location>
</feature>
<reference evidence="2 3" key="1">
    <citation type="journal article" date="2021" name="Commun. Biol.">
        <title>The genome of Shorea leprosula (Dipterocarpaceae) highlights the ecological relevance of drought in aseasonal tropical rainforests.</title>
        <authorList>
            <person name="Ng K.K.S."/>
            <person name="Kobayashi M.J."/>
            <person name="Fawcett J.A."/>
            <person name="Hatakeyama M."/>
            <person name="Paape T."/>
            <person name="Ng C.H."/>
            <person name="Ang C.C."/>
            <person name="Tnah L.H."/>
            <person name="Lee C.T."/>
            <person name="Nishiyama T."/>
            <person name="Sese J."/>
            <person name="O'Brien M.J."/>
            <person name="Copetti D."/>
            <person name="Mohd Noor M.I."/>
            <person name="Ong R.C."/>
            <person name="Putra M."/>
            <person name="Sireger I.Z."/>
            <person name="Indrioko S."/>
            <person name="Kosugi Y."/>
            <person name="Izuno A."/>
            <person name="Isagi Y."/>
            <person name="Lee S.L."/>
            <person name="Shimizu K.K."/>
        </authorList>
    </citation>
    <scope>NUCLEOTIDE SEQUENCE [LARGE SCALE GENOMIC DNA]</scope>
    <source>
        <strain evidence="2">214</strain>
    </source>
</reference>
<keyword evidence="1" id="KW-1133">Transmembrane helix</keyword>
<keyword evidence="1" id="KW-0812">Transmembrane</keyword>
<evidence type="ECO:0000256" key="1">
    <source>
        <dbReference type="SAM" id="Phobius"/>
    </source>
</evidence>
<organism evidence="2 3">
    <name type="scientific">Rubroshorea leprosula</name>
    <dbReference type="NCBI Taxonomy" id="152421"/>
    <lineage>
        <taxon>Eukaryota</taxon>
        <taxon>Viridiplantae</taxon>
        <taxon>Streptophyta</taxon>
        <taxon>Embryophyta</taxon>
        <taxon>Tracheophyta</taxon>
        <taxon>Spermatophyta</taxon>
        <taxon>Magnoliopsida</taxon>
        <taxon>eudicotyledons</taxon>
        <taxon>Gunneridae</taxon>
        <taxon>Pentapetalae</taxon>
        <taxon>rosids</taxon>
        <taxon>malvids</taxon>
        <taxon>Malvales</taxon>
        <taxon>Dipterocarpaceae</taxon>
        <taxon>Rubroshorea</taxon>
    </lineage>
</organism>
<sequence length="74" mass="8508">MTSYETPASEKRFSCYEIPPSPPYLSLQKAVPASSSIQSLNYSSKWLRITLQICVSFRYFSFLALFLIESTLWS</sequence>
<keyword evidence="1" id="KW-0472">Membrane</keyword>
<keyword evidence="3" id="KW-1185">Reference proteome</keyword>
<protein>
    <submittedName>
        <fullName evidence="2">Uncharacterized protein</fullName>
    </submittedName>
</protein>
<accession>A0AAV5MU16</accession>
<dbReference type="EMBL" id="BPVZ01001069">
    <property type="protein sequence ID" value="GKV53092.1"/>
    <property type="molecule type" value="Genomic_DNA"/>
</dbReference>
<dbReference type="AlphaFoldDB" id="A0AAV5MU16"/>
<evidence type="ECO:0000313" key="2">
    <source>
        <dbReference type="EMBL" id="GKV53092.1"/>
    </source>
</evidence>
<evidence type="ECO:0000313" key="3">
    <source>
        <dbReference type="Proteomes" id="UP001054252"/>
    </source>
</evidence>
<name>A0AAV5MU16_9ROSI</name>
<gene>
    <name evidence="2" type="ORF">SLEP1_g59639</name>
</gene>
<dbReference type="Proteomes" id="UP001054252">
    <property type="component" value="Unassembled WGS sequence"/>
</dbReference>
<comment type="caution">
    <text evidence="2">The sequence shown here is derived from an EMBL/GenBank/DDBJ whole genome shotgun (WGS) entry which is preliminary data.</text>
</comment>
<proteinExistence type="predicted"/>